<evidence type="ECO:0000256" key="1">
    <source>
        <dbReference type="ARBA" id="ARBA00004418"/>
    </source>
</evidence>
<dbReference type="OrthoDB" id="9770625at2"/>
<dbReference type="RefSeq" id="WP_088483794.1">
    <property type="nucleotide sequence ID" value="NZ_NISI01000005.1"/>
</dbReference>
<evidence type="ECO:0008006" key="6">
    <source>
        <dbReference type="Google" id="ProtNLM"/>
    </source>
</evidence>
<reference evidence="4 5" key="1">
    <citation type="journal article" date="2007" name="Int. J. Syst. Evol. Microbiol.">
        <title>Description of Pelomonas aquatica sp. nov. and Pelomonas puraquae sp. nov., isolated from industrial and haemodialysis water.</title>
        <authorList>
            <person name="Gomila M."/>
            <person name="Bowien B."/>
            <person name="Falsen E."/>
            <person name="Moore E.R."/>
            <person name="Lalucat J."/>
        </authorList>
    </citation>
    <scope>NUCLEOTIDE SEQUENCE [LARGE SCALE GENOMIC DNA]</scope>
    <source>
        <strain evidence="4 5">CCUG 52769</strain>
    </source>
</reference>
<evidence type="ECO:0000256" key="3">
    <source>
        <dbReference type="SAM" id="SignalP"/>
    </source>
</evidence>
<keyword evidence="3" id="KW-0732">Signal</keyword>
<comment type="subcellular location">
    <subcellularLocation>
        <location evidence="1">Periplasm</location>
    </subcellularLocation>
</comment>
<dbReference type="InterPro" id="IPR006059">
    <property type="entry name" value="SBP"/>
</dbReference>
<accession>A0A254NDR9</accession>
<feature type="chain" id="PRO_5012422729" description="ABC transporter substrate-binding protein" evidence="3">
    <location>
        <begin position="27"/>
        <end position="413"/>
    </location>
</feature>
<evidence type="ECO:0000256" key="2">
    <source>
        <dbReference type="ARBA" id="ARBA00008520"/>
    </source>
</evidence>
<feature type="signal peptide" evidence="3">
    <location>
        <begin position="1"/>
        <end position="26"/>
    </location>
</feature>
<protein>
    <recommendedName>
        <fullName evidence="6">ABC transporter substrate-binding protein</fullName>
    </recommendedName>
</protein>
<dbReference type="Pfam" id="PF13416">
    <property type="entry name" value="SBP_bac_8"/>
    <property type="match status" value="1"/>
</dbReference>
<keyword evidence="5" id="KW-1185">Reference proteome</keyword>
<dbReference type="GO" id="GO:0042597">
    <property type="term" value="C:periplasmic space"/>
    <property type="evidence" value="ECO:0007669"/>
    <property type="project" value="UniProtKB-SubCell"/>
</dbReference>
<sequence length="413" mass="44469">MKALIFPGALLALALGQPALAPPAQAAPAPRLVVWMVGDDKTPQVLQPAVAAYRARHPEVEVEVRDVPWADAMTKYSAALASRRGPDLITGSTSYALALGDKGALVDLAQAAPDLAATLAAQANPGALRAIQRKDGRLYGAPFEMHLQLQYYRTDLLDAPPADWAGLLAAGRRLRERGHGYAQQWGNTSWLGFYPYLRQAGGAVYDADCRRAVLDSPAAVQALTFYARLYRDLNAPTDGWPDADGGLESGQYGLMQSGTWLLSRMDMVHKGLVGRWAAAALPAGPSGRRTAVLGGTVLAITRFSAQRERALDFLRTVYQPDVTRRMAEAALAYGGMWLPAGRPDQIAGLPLPHRDALIAQLTDAEGPPPCPAWIRQDYLVTRAVQRVVLAGADPQAELRRAAAVMNRTLEAQQ</sequence>
<dbReference type="Proteomes" id="UP000197446">
    <property type="component" value="Unassembled WGS sequence"/>
</dbReference>
<dbReference type="AlphaFoldDB" id="A0A254NDR9"/>
<dbReference type="EMBL" id="NISI01000005">
    <property type="protein sequence ID" value="OWR03558.1"/>
    <property type="molecule type" value="Genomic_DNA"/>
</dbReference>
<proteinExistence type="inferred from homology"/>
<organism evidence="4 5">
    <name type="scientific">Roseateles puraquae</name>
    <dbReference type="NCBI Taxonomy" id="431059"/>
    <lineage>
        <taxon>Bacteria</taxon>
        <taxon>Pseudomonadati</taxon>
        <taxon>Pseudomonadota</taxon>
        <taxon>Betaproteobacteria</taxon>
        <taxon>Burkholderiales</taxon>
        <taxon>Sphaerotilaceae</taxon>
        <taxon>Roseateles</taxon>
    </lineage>
</organism>
<comment type="similarity">
    <text evidence="2">Belongs to the bacterial solute-binding protein 1 family.</text>
</comment>
<dbReference type="PANTHER" id="PTHR43649:SF12">
    <property type="entry name" value="DIACETYLCHITOBIOSE BINDING PROTEIN DASA"/>
    <property type="match status" value="1"/>
</dbReference>
<evidence type="ECO:0000313" key="5">
    <source>
        <dbReference type="Proteomes" id="UP000197446"/>
    </source>
</evidence>
<dbReference type="PANTHER" id="PTHR43649">
    <property type="entry name" value="ARABINOSE-BINDING PROTEIN-RELATED"/>
    <property type="match status" value="1"/>
</dbReference>
<evidence type="ECO:0000313" key="4">
    <source>
        <dbReference type="EMBL" id="OWR03558.1"/>
    </source>
</evidence>
<comment type="caution">
    <text evidence="4">The sequence shown here is derived from an EMBL/GenBank/DDBJ whole genome shotgun (WGS) entry which is preliminary data.</text>
</comment>
<gene>
    <name evidence="4" type="ORF">CDO81_13765</name>
</gene>
<name>A0A254NDR9_9BURK</name>
<dbReference type="SUPFAM" id="SSF53850">
    <property type="entry name" value="Periplasmic binding protein-like II"/>
    <property type="match status" value="1"/>
</dbReference>
<dbReference type="InterPro" id="IPR050490">
    <property type="entry name" value="Bact_solute-bd_prot1"/>
</dbReference>
<dbReference type="Gene3D" id="3.40.190.10">
    <property type="entry name" value="Periplasmic binding protein-like II"/>
    <property type="match status" value="1"/>
</dbReference>